<evidence type="ECO:0000256" key="5">
    <source>
        <dbReference type="ARBA" id="ARBA00019511"/>
    </source>
</evidence>
<dbReference type="PROSITE" id="PS50968">
    <property type="entry name" value="BIOTINYL_LIPOYL"/>
    <property type="match status" value="1"/>
</dbReference>
<evidence type="ECO:0000256" key="8">
    <source>
        <dbReference type="ARBA" id="ARBA00022823"/>
    </source>
</evidence>
<evidence type="ECO:0000313" key="15">
    <source>
        <dbReference type="EMBL" id="TYB76073.1"/>
    </source>
</evidence>
<dbReference type="GO" id="GO:0004149">
    <property type="term" value="F:dihydrolipoyllysine-residue succinyltransferase activity"/>
    <property type="evidence" value="ECO:0007669"/>
    <property type="project" value="UniProtKB-UniRule"/>
</dbReference>
<keyword evidence="16" id="KW-1185">Reference proteome</keyword>
<keyword evidence="8 11" id="KW-0450">Lipoyl</keyword>
<dbReference type="Proteomes" id="UP000323324">
    <property type="component" value="Unassembled WGS sequence"/>
</dbReference>
<dbReference type="EMBL" id="VSKM01000005">
    <property type="protein sequence ID" value="TYB76073.1"/>
    <property type="molecule type" value="Genomic_DNA"/>
</dbReference>
<dbReference type="UniPathway" id="UPA00868">
    <property type="reaction ID" value="UER00840"/>
</dbReference>
<keyword evidence="7 11" id="KW-0808">Transferase</keyword>
<evidence type="ECO:0000256" key="1">
    <source>
        <dbReference type="ARBA" id="ARBA00004052"/>
    </source>
</evidence>
<dbReference type="Pfam" id="PF02817">
    <property type="entry name" value="E3_binding"/>
    <property type="match status" value="1"/>
</dbReference>
<dbReference type="InterPro" id="IPR006255">
    <property type="entry name" value="SucB"/>
</dbReference>
<dbReference type="Gene3D" id="4.10.320.10">
    <property type="entry name" value="E3-binding domain"/>
    <property type="match status" value="1"/>
</dbReference>
<comment type="catalytic activity">
    <reaction evidence="10 11">
        <text>N(6)-[(R)-dihydrolipoyl]-L-lysyl-[protein] + succinyl-CoA = N(6)-[(R)-S(8)-succinyldihydrolipoyl]-L-lysyl-[protein] + CoA</text>
        <dbReference type="Rhea" id="RHEA:15213"/>
        <dbReference type="Rhea" id="RHEA-COMP:10475"/>
        <dbReference type="Rhea" id="RHEA-COMP:20092"/>
        <dbReference type="ChEBI" id="CHEBI:57287"/>
        <dbReference type="ChEBI" id="CHEBI:57292"/>
        <dbReference type="ChEBI" id="CHEBI:83100"/>
        <dbReference type="ChEBI" id="CHEBI:83120"/>
        <dbReference type="EC" id="2.3.1.61"/>
    </reaction>
</comment>
<feature type="compositionally biased region" description="Basic and acidic residues" evidence="12">
    <location>
        <begin position="102"/>
        <end position="123"/>
    </location>
</feature>
<feature type="compositionally biased region" description="Polar residues" evidence="12">
    <location>
        <begin position="80"/>
        <end position="94"/>
    </location>
</feature>
<evidence type="ECO:0000256" key="7">
    <source>
        <dbReference type="ARBA" id="ARBA00022679"/>
    </source>
</evidence>
<feature type="domain" description="Lipoyl-binding" evidence="13">
    <location>
        <begin position="2"/>
        <end position="76"/>
    </location>
</feature>
<dbReference type="InterPro" id="IPR001078">
    <property type="entry name" value="2-oxoacid_DH_actylTfrase"/>
</dbReference>
<dbReference type="EC" id="2.3.1.61" evidence="4 11"/>
<organism evidence="15 16">
    <name type="scientific">Bizionia saleffrena</name>
    <dbReference type="NCBI Taxonomy" id="291189"/>
    <lineage>
        <taxon>Bacteria</taxon>
        <taxon>Pseudomonadati</taxon>
        <taxon>Bacteroidota</taxon>
        <taxon>Flavobacteriia</taxon>
        <taxon>Flavobacteriales</taxon>
        <taxon>Flavobacteriaceae</taxon>
        <taxon>Bizionia</taxon>
    </lineage>
</organism>
<dbReference type="SUPFAM" id="SSF52777">
    <property type="entry name" value="CoA-dependent acyltransferases"/>
    <property type="match status" value="1"/>
</dbReference>
<accession>A0A8H2LFR4</accession>
<feature type="compositionally biased region" description="Polar residues" evidence="12">
    <location>
        <begin position="172"/>
        <end position="186"/>
    </location>
</feature>
<sequence>MILEMKVPSPGESITEVEIAEWLVQDGDYVEKDQAIAEVDSDKATLELPAEASGIITLKAEEGDAVEVGQVICLIDTSASAPKGSSSEAPSTSEGADEDGDANAKKDLAKAKKETTPKAENPAKETYASGVTSPAARKVLAEKGMDAKAVTGTGKDGRITKDDAVKAVPSMGTPSGGNRSSHNSKMSMLRRKVAERLVEAKNTTAMLTTFNEVDMTPVFELRKEYKETFKAKHGVGLGFMSFFTLAVVRALKMYPEVNSMIDGKEMLTYDFVDVSIAVSGPKGLMVPVIRNAENLSFRGVEAEVKRLALRARDGKITVDEMTGGTFTISNGGVFGSMLSTPIINPPQSGILGMHNIVERPVAIDGHVEIRPIMYVALSYDHRIIDGKVSVGFLVAIKEALENPTELLMDNDIKRALEL</sequence>
<feature type="region of interest" description="Disordered" evidence="12">
    <location>
        <begin position="80"/>
        <end position="132"/>
    </location>
</feature>
<dbReference type="InterPro" id="IPR050537">
    <property type="entry name" value="2-oxoacid_dehydrogenase"/>
</dbReference>
<dbReference type="GO" id="GO:0006099">
    <property type="term" value="P:tricarboxylic acid cycle"/>
    <property type="evidence" value="ECO:0007669"/>
    <property type="project" value="UniProtKB-UniRule"/>
</dbReference>
<dbReference type="RefSeq" id="WP_148369482.1">
    <property type="nucleotide sequence ID" value="NZ_VSKM01000005.1"/>
</dbReference>
<dbReference type="NCBIfam" id="TIGR01347">
    <property type="entry name" value="sucB"/>
    <property type="match status" value="1"/>
</dbReference>
<keyword evidence="9 11" id="KW-0012">Acyltransferase</keyword>
<evidence type="ECO:0000256" key="12">
    <source>
        <dbReference type="SAM" id="MobiDB-lite"/>
    </source>
</evidence>
<comment type="function">
    <text evidence="1 11">E2 component of the 2-oxoglutarate dehydrogenase (OGDH) complex which catalyzes the second step in the conversion of 2-oxoglutarate to succinyl-CoA and CO(2).</text>
</comment>
<proteinExistence type="inferred from homology"/>
<dbReference type="SUPFAM" id="SSF51230">
    <property type="entry name" value="Single hybrid motif"/>
    <property type="match status" value="1"/>
</dbReference>
<dbReference type="Pfam" id="PF00364">
    <property type="entry name" value="Biotin_lipoyl"/>
    <property type="match status" value="1"/>
</dbReference>
<evidence type="ECO:0000256" key="6">
    <source>
        <dbReference type="ARBA" id="ARBA00022532"/>
    </source>
</evidence>
<evidence type="ECO:0000313" key="16">
    <source>
        <dbReference type="Proteomes" id="UP000323324"/>
    </source>
</evidence>
<dbReference type="Gene3D" id="2.40.50.100">
    <property type="match status" value="1"/>
</dbReference>
<name>A0A8H2LFR4_9FLAO</name>
<dbReference type="SUPFAM" id="SSF47005">
    <property type="entry name" value="Peripheral subunit-binding domain of 2-oxo acid dehydrogenase complex"/>
    <property type="match status" value="1"/>
</dbReference>
<feature type="domain" description="Peripheral subunit-binding (PSBD)" evidence="14">
    <location>
        <begin position="131"/>
        <end position="168"/>
    </location>
</feature>
<gene>
    <name evidence="15" type="primary">odhB</name>
    <name evidence="15" type="ORF">ES676_06370</name>
</gene>
<dbReference type="PANTHER" id="PTHR43416">
    <property type="entry name" value="DIHYDROLIPOYLLYSINE-RESIDUE SUCCINYLTRANSFERASE COMPONENT OF 2-OXOGLUTARATE DEHYDROGENASE COMPLEX, MITOCHONDRIAL-RELATED"/>
    <property type="match status" value="1"/>
</dbReference>
<evidence type="ECO:0000256" key="10">
    <source>
        <dbReference type="ARBA" id="ARBA00052761"/>
    </source>
</evidence>
<comment type="pathway">
    <text evidence="2 11">Amino-acid degradation; L-lysine degradation via saccharopine pathway; glutaryl-CoA from L-lysine: step 6/6.</text>
</comment>
<dbReference type="InterPro" id="IPR036625">
    <property type="entry name" value="E3-bd_dom_sf"/>
</dbReference>
<dbReference type="Gene3D" id="3.30.559.10">
    <property type="entry name" value="Chloramphenicol acetyltransferase-like domain"/>
    <property type="match status" value="1"/>
</dbReference>
<evidence type="ECO:0000256" key="2">
    <source>
        <dbReference type="ARBA" id="ARBA00005145"/>
    </source>
</evidence>
<dbReference type="InterPro" id="IPR023213">
    <property type="entry name" value="CAT-like_dom_sf"/>
</dbReference>
<evidence type="ECO:0000259" key="14">
    <source>
        <dbReference type="PROSITE" id="PS51826"/>
    </source>
</evidence>
<dbReference type="PANTHER" id="PTHR43416:SF5">
    <property type="entry name" value="DIHYDROLIPOYLLYSINE-RESIDUE SUCCINYLTRANSFERASE COMPONENT OF 2-OXOGLUTARATE DEHYDROGENASE COMPLEX, MITOCHONDRIAL"/>
    <property type="match status" value="1"/>
</dbReference>
<protein>
    <recommendedName>
        <fullName evidence="5 11">Dihydrolipoyllysine-residue succinyltransferase component of 2-oxoglutarate dehydrogenase complex</fullName>
        <ecNumber evidence="4 11">2.3.1.61</ecNumber>
    </recommendedName>
    <alternativeName>
        <fullName evidence="11">2-oxoglutarate dehydrogenase complex component E2</fullName>
    </alternativeName>
</protein>
<reference evidence="15 16" key="1">
    <citation type="submission" date="2019-08" db="EMBL/GenBank/DDBJ databases">
        <title>Genomes of Antarctic Bizionia species.</title>
        <authorList>
            <person name="Bowman J.P."/>
        </authorList>
    </citation>
    <scope>NUCLEOTIDE SEQUENCE [LARGE SCALE GENOMIC DNA]</scope>
    <source>
        <strain evidence="15 16">HFD</strain>
    </source>
</reference>
<dbReference type="CDD" id="cd06849">
    <property type="entry name" value="lipoyl_domain"/>
    <property type="match status" value="1"/>
</dbReference>
<keyword evidence="6 11" id="KW-0816">Tricarboxylic acid cycle</keyword>
<dbReference type="GO" id="GO:0045252">
    <property type="term" value="C:oxoglutarate dehydrogenase complex"/>
    <property type="evidence" value="ECO:0007669"/>
    <property type="project" value="UniProtKB-UniRule"/>
</dbReference>
<comment type="cofactor">
    <cofactor evidence="11">
        <name>(R)-lipoate</name>
        <dbReference type="ChEBI" id="CHEBI:83088"/>
    </cofactor>
    <text evidence="11">Binds 1 lipoyl cofactor covalently.</text>
</comment>
<dbReference type="GO" id="GO:0033512">
    <property type="term" value="P:L-lysine catabolic process to acetyl-CoA via saccharopine"/>
    <property type="evidence" value="ECO:0007669"/>
    <property type="project" value="UniProtKB-UniRule"/>
</dbReference>
<comment type="caution">
    <text evidence="15">The sequence shown here is derived from an EMBL/GenBank/DDBJ whole genome shotgun (WGS) entry which is preliminary data.</text>
</comment>
<dbReference type="AlphaFoldDB" id="A0A8H2LFR4"/>
<dbReference type="NCBIfam" id="NF004309">
    <property type="entry name" value="PRK05704.1"/>
    <property type="match status" value="1"/>
</dbReference>
<dbReference type="InterPro" id="IPR011053">
    <property type="entry name" value="Single_hybrid_motif"/>
</dbReference>
<dbReference type="InterPro" id="IPR004167">
    <property type="entry name" value="PSBD"/>
</dbReference>
<dbReference type="PROSITE" id="PS51826">
    <property type="entry name" value="PSBD"/>
    <property type="match status" value="1"/>
</dbReference>
<dbReference type="GO" id="GO:0005829">
    <property type="term" value="C:cytosol"/>
    <property type="evidence" value="ECO:0007669"/>
    <property type="project" value="TreeGrafter"/>
</dbReference>
<evidence type="ECO:0000256" key="11">
    <source>
        <dbReference type="RuleBase" id="RU361138"/>
    </source>
</evidence>
<evidence type="ECO:0000256" key="4">
    <source>
        <dbReference type="ARBA" id="ARBA00012945"/>
    </source>
</evidence>
<dbReference type="Pfam" id="PF00198">
    <property type="entry name" value="2-oxoacid_dh"/>
    <property type="match status" value="1"/>
</dbReference>
<evidence type="ECO:0000259" key="13">
    <source>
        <dbReference type="PROSITE" id="PS50968"/>
    </source>
</evidence>
<dbReference type="InterPro" id="IPR000089">
    <property type="entry name" value="Biotin_lipoyl"/>
</dbReference>
<feature type="region of interest" description="Disordered" evidence="12">
    <location>
        <begin position="167"/>
        <end position="187"/>
    </location>
</feature>
<evidence type="ECO:0000256" key="3">
    <source>
        <dbReference type="ARBA" id="ARBA00007317"/>
    </source>
</evidence>
<comment type="similarity">
    <text evidence="3 11">Belongs to the 2-oxoacid dehydrogenase family.</text>
</comment>
<evidence type="ECO:0000256" key="9">
    <source>
        <dbReference type="ARBA" id="ARBA00023315"/>
    </source>
</evidence>